<dbReference type="AlphaFoldDB" id="A0A813APQ5"/>
<evidence type="ECO:0000256" key="1">
    <source>
        <dbReference type="SAM" id="Phobius"/>
    </source>
</evidence>
<keyword evidence="3" id="KW-1185">Reference proteome</keyword>
<feature type="non-terminal residue" evidence="2">
    <location>
        <position position="1"/>
    </location>
</feature>
<feature type="transmembrane region" description="Helical" evidence="1">
    <location>
        <begin position="121"/>
        <end position="142"/>
    </location>
</feature>
<protein>
    <submittedName>
        <fullName evidence="2">Uncharacterized protein</fullName>
    </submittedName>
</protein>
<name>A0A813APQ5_9DINO</name>
<keyword evidence="1" id="KW-1133">Transmembrane helix</keyword>
<proteinExistence type="predicted"/>
<dbReference type="OrthoDB" id="419131at2759"/>
<accession>A0A813APQ5</accession>
<evidence type="ECO:0000313" key="3">
    <source>
        <dbReference type="Proteomes" id="UP000601435"/>
    </source>
</evidence>
<feature type="transmembrane region" description="Helical" evidence="1">
    <location>
        <begin position="186"/>
        <end position="205"/>
    </location>
</feature>
<feature type="transmembrane region" description="Helical" evidence="1">
    <location>
        <begin position="225"/>
        <end position="244"/>
    </location>
</feature>
<gene>
    <name evidence="2" type="ORF">SNEC2469_LOCUS28409</name>
</gene>
<evidence type="ECO:0000313" key="2">
    <source>
        <dbReference type="EMBL" id="CAE7874283.1"/>
    </source>
</evidence>
<reference evidence="2" key="1">
    <citation type="submission" date="2021-02" db="EMBL/GenBank/DDBJ databases">
        <authorList>
            <person name="Dougan E. K."/>
            <person name="Rhodes N."/>
            <person name="Thang M."/>
            <person name="Chan C."/>
        </authorList>
    </citation>
    <scope>NUCLEOTIDE SEQUENCE</scope>
</reference>
<dbReference type="EMBL" id="CAJNJA010061688">
    <property type="protein sequence ID" value="CAE7874283.1"/>
    <property type="molecule type" value="Genomic_DNA"/>
</dbReference>
<comment type="caution">
    <text evidence="2">The sequence shown here is derived from an EMBL/GenBank/DDBJ whole genome shotgun (WGS) entry which is preliminary data.</text>
</comment>
<feature type="transmembrane region" description="Helical" evidence="1">
    <location>
        <begin position="148"/>
        <end position="165"/>
    </location>
</feature>
<keyword evidence="1" id="KW-0812">Transmembrane</keyword>
<dbReference type="Proteomes" id="UP000601435">
    <property type="component" value="Unassembled WGS sequence"/>
</dbReference>
<organism evidence="2 3">
    <name type="scientific">Symbiodinium necroappetens</name>
    <dbReference type="NCBI Taxonomy" id="1628268"/>
    <lineage>
        <taxon>Eukaryota</taxon>
        <taxon>Sar</taxon>
        <taxon>Alveolata</taxon>
        <taxon>Dinophyceae</taxon>
        <taxon>Suessiales</taxon>
        <taxon>Symbiodiniaceae</taxon>
        <taxon>Symbiodinium</taxon>
    </lineage>
</organism>
<sequence length="412" mass="46970">MTTFQNDIQAAVEVDCGSGWVVLYPKQRLQIAGSAESLWMRLREDYTITSHVYIHAEAGLFSSEMCTSELGPFNIQAERWLEREKMSVAFAEAQALLRKVRDKSLTTHDLEKSQKVCQRRLLIFLLLYMVLTLALSGLTMHFAPELTLKGWVAFCSVTAVFTWTMRHINKPLVHLEKRYGTGASLVLMWSSFLFFLLGPYVLLIGRFCQDIQHDFWECMMAVADITDFIPLCILPVGLTIHWFVRKFHGKLAVQLYPDLLERHVAQRALENCIVFHGRVLEGMGRGCVCSWPGKYAPAWDAMVRSSKKGNTSAAVVFLPEGSQLFGLHDSIPDDDDLKDLTGACWCVPLYGERKPWGCKWWTKWIANVEEAVRQGAKLEVYFFANSKGKGKAQSFGTCGSEHLRREALWRRR</sequence>
<keyword evidence="1" id="KW-0472">Membrane</keyword>